<dbReference type="GO" id="GO:0015095">
    <property type="term" value="F:magnesium ion transmembrane transporter activity"/>
    <property type="evidence" value="ECO:0007669"/>
    <property type="project" value="InterPro"/>
</dbReference>
<keyword evidence="2" id="KW-1133">Transmembrane helix</keyword>
<feature type="region of interest" description="Disordered" evidence="1">
    <location>
        <begin position="212"/>
        <end position="252"/>
    </location>
</feature>
<dbReference type="Gene3D" id="3.30.460.20">
    <property type="entry name" value="CorA soluble domain-like"/>
    <property type="match status" value="1"/>
</dbReference>
<keyword evidence="2" id="KW-0812">Transmembrane</keyword>
<dbReference type="SUPFAM" id="SSF143865">
    <property type="entry name" value="CorA soluble domain-like"/>
    <property type="match status" value="1"/>
</dbReference>
<feature type="transmembrane region" description="Helical" evidence="2">
    <location>
        <begin position="647"/>
        <end position="668"/>
    </location>
</feature>
<dbReference type="Pfam" id="PF01544">
    <property type="entry name" value="CorA"/>
    <property type="match status" value="1"/>
</dbReference>
<sequence>MSPLLVPATVSPRDNDDLNDDGDIYRGPLPSPSPRPESIMSLSSSSSGSSFGAARLGTIAAVVEHAISRWARGGVSSSSSSTTSSSSKSSIVTLSRSQMARRRRRRQSMGNLHSDQSERDIAARISLIKAREESRLVPRQFALYLSPAYRIFVQDDGQDGSQQTQKFTLTSSLSSVLSQLDTALKKASKARRYQERARLTRALDIPSSRQGVMLPESTIPNRPASFPDLKEVRKPRKGKQREPPMTSTSIVNDPSPKTWFLDVASPTSADMHDIGKLLHLHPLTLENILHQDPREKLELFPKLGYYFISFRAIESVVIRDGGLHKRLDQSTEIGYSRPEEGVLGEANVYIVVFNEGVCTFHFTDISEHINRVRNRLFMLEEVRSLSSAWIAHGLLDSIVDSFSPFLEEIEKEVVAIEELVFSLHPGARHNSHRPLIEQVNIAISPSVTIHSFDKEKEEFSEKPLQPKDVSLRTRFSLPHQPLPIMFRRIKRLFKQNRIASAPETSTSTSPTASTLRRMATTRRLVTSLTRLLASKADVVLQIRKRLLSGQDKKAEDGEIAIYMGDIQDHILTLQHSLAHYERVLSQSHPIYLSQLRASIALTKSGTDKSLIIVTIVSVGSLCLQPLIGVASMNVTILANGLFPGYPFHGFGIVLSLSTVIITVYLSMVRRWWIQAKRRRAKY</sequence>
<evidence type="ECO:0000313" key="4">
    <source>
        <dbReference type="Proteomes" id="UP001175211"/>
    </source>
</evidence>
<dbReference type="RefSeq" id="XP_060325763.1">
    <property type="nucleotide sequence ID" value="XM_060483926.1"/>
</dbReference>
<keyword evidence="2" id="KW-0472">Membrane</keyword>
<keyword evidence="4" id="KW-1185">Reference proteome</keyword>
<dbReference type="GO" id="GO:0016020">
    <property type="term" value="C:membrane"/>
    <property type="evidence" value="ECO:0007669"/>
    <property type="project" value="InterPro"/>
</dbReference>
<feature type="compositionally biased region" description="Low complexity" evidence="1">
    <location>
        <begin position="76"/>
        <end position="98"/>
    </location>
</feature>
<dbReference type="EMBL" id="JAUEPS010000047">
    <property type="protein sequence ID" value="KAK0446414.1"/>
    <property type="molecule type" value="Genomic_DNA"/>
</dbReference>
<feature type="region of interest" description="Disordered" evidence="1">
    <location>
        <begin position="73"/>
        <end position="117"/>
    </location>
</feature>
<dbReference type="InterPro" id="IPR002523">
    <property type="entry name" value="MgTranspt_CorA/ZnTranspt_ZntB"/>
</dbReference>
<proteinExistence type="predicted"/>
<dbReference type="PANTHER" id="PTHR21535:SF90">
    <property type="entry name" value="CORA METAL ION TRANSPORTER"/>
    <property type="match status" value="1"/>
</dbReference>
<evidence type="ECO:0000313" key="3">
    <source>
        <dbReference type="EMBL" id="KAK0446414.1"/>
    </source>
</evidence>
<dbReference type="CDD" id="cd12829">
    <property type="entry name" value="Alr1p-like"/>
    <property type="match status" value="1"/>
</dbReference>
<protein>
    <recommendedName>
        <fullName evidence="5">Cora-domain-containing protein</fullName>
    </recommendedName>
</protein>
<dbReference type="InterPro" id="IPR045861">
    <property type="entry name" value="CorA_cytoplasmic_dom"/>
</dbReference>
<comment type="caution">
    <text evidence="3">The sequence shown here is derived from an EMBL/GenBank/DDBJ whole genome shotgun (WGS) entry which is preliminary data.</text>
</comment>
<reference evidence="3" key="1">
    <citation type="submission" date="2023-06" db="EMBL/GenBank/DDBJ databases">
        <authorList>
            <consortium name="Lawrence Berkeley National Laboratory"/>
            <person name="Ahrendt S."/>
            <person name="Sahu N."/>
            <person name="Indic B."/>
            <person name="Wong-Bajracharya J."/>
            <person name="Merenyi Z."/>
            <person name="Ke H.-M."/>
            <person name="Monk M."/>
            <person name="Kocsube S."/>
            <person name="Drula E."/>
            <person name="Lipzen A."/>
            <person name="Balint B."/>
            <person name="Henrissat B."/>
            <person name="Andreopoulos B."/>
            <person name="Martin F.M."/>
            <person name="Harder C.B."/>
            <person name="Rigling D."/>
            <person name="Ford K.L."/>
            <person name="Foster G.D."/>
            <person name="Pangilinan J."/>
            <person name="Papanicolaou A."/>
            <person name="Barry K."/>
            <person name="LaButti K."/>
            <person name="Viragh M."/>
            <person name="Koriabine M."/>
            <person name="Yan M."/>
            <person name="Riley R."/>
            <person name="Champramary S."/>
            <person name="Plett K.L."/>
            <person name="Tsai I.J."/>
            <person name="Slot J."/>
            <person name="Sipos G."/>
            <person name="Plett J."/>
            <person name="Nagy L.G."/>
            <person name="Grigoriev I.V."/>
        </authorList>
    </citation>
    <scope>NUCLEOTIDE SEQUENCE</scope>
    <source>
        <strain evidence="3">CCBAS 213</strain>
    </source>
</reference>
<dbReference type="GO" id="GO:0010961">
    <property type="term" value="P:intracellular magnesium ion homeostasis"/>
    <property type="evidence" value="ECO:0007669"/>
    <property type="project" value="TreeGrafter"/>
</dbReference>
<name>A0AA39JPM6_ARMTA</name>
<dbReference type="Proteomes" id="UP001175211">
    <property type="component" value="Unassembled WGS sequence"/>
</dbReference>
<dbReference type="InterPro" id="IPR044089">
    <property type="entry name" value="Alr1-like"/>
</dbReference>
<dbReference type="PANTHER" id="PTHR21535">
    <property type="entry name" value="MAGNESIUM AND COBALT TRANSPORT PROTEIN/MITOCHONDRIAL IMPORT INNER MEMBRANE TRANSLOCASE SUBUNIT TIM8"/>
    <property type="match status" value="1"/>
</dbReference>
<dbReference type="GeneID" id="85367474"/>
<gene>
    <name evidence="3" type="ORF">EV420DRAFT_901768</name>
</gene>
<organism evidence="3 4">
    <name type="scientific">Armillaria tabescens</name>
    <name type="common">Ringless honey mushroom</name>
    <name type="synonym">Agaricus tabescens</name>
    <dbReference type="NCBI Taxonomy" id="1929756"/>
    <lineage>
        <taxon>Eukaryota</taxon>
        <taxon>Fungi</taxon>
        <taxon>Dikarya</taxon>
        <taxon>Basidiomycota</taxon>
        <taxon>Agaricomycotina</taxon>
        <taxon>Agaricomycetes</taxon>
        <taxon>Agaricomycetidae</taxon>
        <taxon>Agaricales</taxon>
        <taxon>Marasmiineae</taxon>
        <taxon>Physalacriaceae</taxon>
        <taxon>Desarmillaria</taxon>
    </lineage>
</organism>
<evidence type="ECO:0000256" key="1">
    <source>
        <dbReference type="SAM" id="MobiDB-lite"/>
    </source>
</evidence>
<dbReference type="Gene3D" id="1.20.58.340">
    <property type="entry name" value="Magnesium transport protein CorA, transmembrane region"/>
    <property type="match status" value="2"/>
</dbReference>
<evidence type="ECO:0000256" key="2">
    <source>
        <dbReference type="SAM" id="Phobius"/>
    </source>
</evidence>
<feature type="region of interest" description="Disordered" evidence="1">
    <location>
        <begin position="1"/>
        <end position="46"/>
    </location>
</feature>
<evidence type="ECO:0008006" key="5">
    <source>
        <dbReference type="Google" id="ProtNLM"/>
    </source>
</evidence>
<dbReference type="AlphaFoldDB" id="A0AA39JPM6"/>
<accession>A0AA39JPM6</accession>